<feature type="non-terminal residue" evidence="1">
    <location>
        <position position="1"/>
    </location>
</feature>
<organism evidence="1">
    <name type="scientific">Sesamum latifolium</name>
    <dbReference type="NCBI Taxonomy" id="2727402"/>
    <lineage>
        <taxon>Eukaryota</taxon>
        <taxon>Viridiplantae</taxon>
        <taxon>Streptophyta</taxon>
        <taxon>Embryophyta</taxon>
        <taxon>Tracheophyta</taxon>
        <taxon>Spermatophyta</taxon>
        <taxon>Magnoliopsida</taxon>
        <taxon>eudicotyledons</taxon>
        <taxon>Gunneridae</taxon>
        <taxon>Pentapetalae</taxon>
        <taxon>asterids</taxon>
        <taxon>lamiids</taxon>
        <taxon>Lamiales</taxon>
        <taxon>Pedaliaceae</taxon>
        <taxon>Sesamum</taxon>
    </lineage>
</organism>
<sequence length="87" mass="9810">QLTTSLQQNADIFAWTTNDLIAIDPSIIVHSLNVDPTYPPVKQKKRHFGPEKDKVIQDEVSKLLLAGHIKEIQFSELLSNVVLVHKP</sequence>
<accession>A0AAW2TKI4</accession>
<proteinExistence type="predicted"/>
<reference evidence="1" key="1">
    <citation type="submission" date="2020-06" db="EMBL/GenBank/DDBJ databases">
        <authorList>
            <person name="Li T."/>
            <person name="Hu X."/>
            <person name="Zhang T."/>
            <person name="Song X."/>
            <person name="Zhang H."/>
            <person name="Dai N."/>
            <person name="Sheng W."/>
            <person name="Hou X."/>
            <person name="Wei L."/>
        </authorList>
    </citation>
    <scope>NUCLEOTIDE SEQUENCE</scope>
    <source>
        <strain evidence="1">KEN1</strain>
        <tissue evidence="1">Leaf</tissue>
    </source>
</reference>
<evidence type="ECO:0000313" key="1">
    <source>
        <dbReference type="EMBL" id="KAL0405320.1"/>
    </source>
</evidence>
<reference evidence="1" key="2">
    <citation type="journal article" date="2024" name="Plant">
        <title>Genomic evolution and insights into agronomic trait innovations of Sesamum species.</title>
        <authorList>
            <person name="Miao H."/>
            <person name="Wang L."/>
            <person name="Qu L."/>
            <person name="Liu H."/>
            <person name="Sun Y."/>
            <person name="Le M."/>
            <person name="Wang Q."/>
            <person name="Wei S."/>
            <person name="Zheng Y."/>
            <person name="Lin W."/>
            <person name="Duan Y."/>
            <person name="Cao H."/>
            <person name="Xiong S."/>
            <person name="Wang X."/>
            <person name="Wei L."/>
            <person name="Li C."/>
            <person name="Ma Q."/>
            <person name="Ju M."/>
            <person name="Zhao R."/>
            <person name="Li G."/>
            <person name="Mu C."/>
            <person name="Tian Q."/>
            <person name="Mei H."/>
            <person name="Zhang T."/>
            <person name="Gao T."/>
            <person name="Zhang H."/>
        </authorList>
    </citation>
    <scope>NUCLEOTIDE SEQUENCE</scope>
    <source>
        <strain evidence="1">KEN1</strain>
    </source>
</reference>
<protein>
    <submittedName>
        <fullName evidence="1">Uncharacterized protein</fullName>
    </submittedName>
</protein>
<dbReference type="Gene3D" id="3.10.10.10">
    <property type="entry name" value="HIV Type 1 Reverse Transcriptase, subunit A, domain 1"/>
    <property type="match status" value="1"/>
</dbReference>
<dbReference type="EMBL" id="JACGWN010000014">
    <property type="protein sequence ID" value="KAL0405320.1"/>
    <property type="molecule type" value="Genomic_DNA"/>
</dbReference>
<dbReference type="AlphaFoldDB" id="A0AAW2TKI4"/>
<dbReference type="SUPFAM" id="SSF56672">
    <property type="entry name" value="DNA/RNA polymerases"/>
    <property type="match status" value="1"/>
</dbReference>
<feature type="non-terminal residue" evidence="1">
    <location>
        <position position="87"/>
    </location>
</feature>
<dbReference type="InterPro" id="IPR043502">
    <property type="entry name" value="DNA/RNA_pol_sf"/>
</dbReference>
<name>A0AAW2TKI4_9LAMI</name>
<comment type="caution">
    <text evidence="1">The sequence shown here is derived from an EMBL/GenBank/DDBJ whole genome shotgun (WGS) entry which is preliminary data.</text>
</comment>
<gene>
    <name evidence="1" type="ORF">Slati_3845900</name>
</gene>